<dbReference type="Gene3D" id="2.40.440.10">
    <property type="entry name" value="L,D-transpeptidase catalytic domain-like"/>
    <property type="match status" value="1"/>
</dbReference>
<dbReference type="InterPro" id="IPR005490">
    <property type="entry name" value="LD_TPept_cat_dom"/>
</dbReference>
<feature type="active site" description="Proton donor/acceptor" evidence="9">
    <location>
        <position position="335"/>
    </location>
</feature>
<sequence length="375" mass="40425">MQLRSFIFLGLCAALGLSSPAFAGMPANMAANQSVDRTDAINIAVKSDAAQLRLLKKKKNPTPDDLAQIKKIEAKIVADKEDAKAKALEARKLAMREAAKARAEAARQDFLAKRGQSASATEVAEANPAKKTVKVIEPMEPIAPIQSAEPLPAEAMNVALTGNNGELRSEVLGGQKQPSGGLFAGLFGGISSSGSSISYLPETRALDSALAQKNAKKPFKVKPEFVPQDVEFTGYDAGTIVIDTSARRLYLVESSSTARRYAIAVGREGLQFKGTVAVGDKQEWPRWIPTLDMQKREPKHYAQYKDGMPGGGQNPLGARAIYLYDGKKDTHLRIHGTIAPQSIGTSASNGCFRMMNEHVMDLYSRVRVGTRVVII</sequence>
<dbReference type="PANTHER" id="PTHR30582">
    <property type="entry name" value="L,D-TRANSPEPTIDASE"/>
    <property type="match status" value="1"/>
</dbReference>
<keyword evidence="6 9" id="KW-0133">Cell shape</keyword>
<evidence type="ECO:0000256" key="10">
    <source>
        <dbReference type="SAM" id="SignalP"/>
    </source>
</evidence>
<dbReference type="EMBL" id="JAMYPJ010000011">
    <property type="protein sequence ID" value="MER8933347.1"/>
    <property type="molecule type" value="Genomic_DNA"/>
</dbReference>
<protein>
    <submittedName>
        <fullName evidence="12">L,D-transpeptidase</fullName>
    </submittedName>
</protein>
<evidence type="ECO:0000256" key="8">
    <source>
        <dbReference type="ARBA" id="ARBA00023316"/>
    </source>
</evidence>
<dbReference type="PANTHER" id="PTHR30582:SF24">
    <property type="entry name" value="L,D-TRANSPEPTIDASE ERFK_SRFK-RELATED"/>
    <property type="match status" value="1"/>
</dbReference>
<dbReference type="SUPFAM" id="SSF141523">
    <property type="entry name" value="L,D-transpeptidase catalytic domain-like"/>
    <property type="match status" value="1"/>
</dbReference>
<evidence type="ECO:0000313" key="13">
    <source>
        <dbReference type="Proteomes" id="UP001464387"/>
    </source>
</evidence>
<keyword evidence="3" id="KW-0328">Glycosyltransferase</keyword>
<feature type="signal peptide" evidence="10">
    <location>
        <begin position="1"/>
        <end position="23"/>
    </location>
</feature>
<dbReference type="CDD" id="cd16913">
    <property type="entry name" value="YkuD_like"/>
    <property type="match status" value="1"/>
</dbReference>
<keyword evidence="7 9" id="KW-0573">Peptidoglycan synthesis</keyword>
<evidence type="ECO:0000256" key="5">
    <source>
        <dbReference type="ARBA" id="ARBA00022801"/>
    </source>
</evidence>
<keyword evidence="5" id="KW-0378">Hydrolase</keyword>
<name>A0ABV1YEC7_9HYPH</name>
<evidence type="ECO:0000256" key="7">
    <source>
        <dbReference type="ARBA" id="ARBA00022984"/>
    </source>
</evidence>
<feature type="active site" description="Nucleophile" evidence="9">
    <location>
        <position position="351"/>
    </location>
</feature>
<evidence type="ECO:0000256" key="6">
    <source>
        <dbReference type="ARBA" id="ARBA00022960"/>
    </source>
</evidence>
<gene>
    <name evidence="12" type="ORF">NKI33_10265</name>
</gene>
<evidence type="ECO:0000256" key="4">
    <source>
        <dbReference type="ARBA" id="ARBA00022679"/>
    </source>
</evidence>
<dbReference type="InterPro" id="IPR038063">
    <property type="entry name" value="Transpep_catalytic_dom"/>
</dbReference>
<reference evidence="12 13" key="1">
    <citation type="journal article" date="2024" name="Proc. Natl. Acad. Sci. U.S.A.">
        <title>The evolutionary genomics of adaptation to stress in wild rhizobium bacteria.</title>
        <authorList>
            <person name="Kehlet-Delgado H."/>
            <person name="Montoya A.P."/>
            <person name="Jensen K.T."/>
            <person name="Wendlandt C.E."/>
            <person name="Dexheimer C."/>
            <person name="Roberts M."/>
            <person name="Torres Martinez L."/>
            <person name="Friesen M.L."/>
            <person name="Griffitts J.S."/>
            <person name="Porter S.S."/>
        </authorList>
    </citation>
    <scope>NUCLEOTIDE SEQUENCE [LARGE SCALE GENOMIC DNA]</scope>
    <source>
        <strain evidence="12 13">M0729</strain>
    </source>
</reference>
<proteinExistence type="inferred from homology"/>
<evidence type="ECO:0000256" key="3">
    <source>
        <dbReference type="ARBA" id="ARBA00022676"/>
    </source>
</evidence>
<dbReference type="RefSeq" id="WP_023764948.1">
    <property type="nucleotide sequence ID" value="NZ_CP100477.1"/>
</dbReference>
<dbReference type="Pfam" id="PF03734">
    <property type="entry name" value="YkuD"/>
    <property type="match status" value="1"/>
</dbReference>
<organism evidence="12 13">
    <name type="scientific">Mesorhizobium opportunistum</name>
    <dbReference type="NCBI Taxonomy" id="593909"/>
    <lineage>
        <taxon>Bacteria</taxon>
        <taxon>Pseudomonadati</taxon>
        <taxon>Pseudomonadota</taxon>
        <taxon>Alphaproteobacteria</taxon>
        <taxon>Hyphomicrobiales</taxon>
        <taxon>Phyllobacteriaceae</taxon>
        <taxon>Mesorhizobium</taxon>
    </lineage>
</organism>
<evidence type="ECO:0000256" key="1">
    <source>
        <dbReference type="ARBA" id="ARBA00004752"/>
    </source>
</evidence>
<evidence type="ECO:0000313" key="12">
    <source>
        <dbReference type="EMBL" id="MER8933347.1"/>
    </source>
</evidence>
<keyword evidence="8 9" id="KW-0961">Cell wall biogenesis/degradation</keyword>
<keyword evidence="4" id="KW-0808">Transferase</keyword>
<dbReference type="InterPro" id="IPR050979">
    <property type="entry name" value="LD-transpeptidase"/>
</dbReference>
<comment type="caution">
    <text evidence="12">The sequence shown here is derived from an EMBL/GenBank/DDBJ whole genome shotgun (WGS) entry which is preliminary data.</text>
</comment>
<comment type="similarity">
    <text evidence="2">Belongs to the YkuD family.</text>
</comment>
<accession>A0ABV1YEC7</accession>
<keyword evidence="10" id="KW-0732">Signal</keyword>
<feature type="domain" description="L,D-TPase catalytic" evidence="11">
    <location>
        <begin position="238"/>
        <end position="375"/>
    </location>
</feature>
<evidence type="ECO:0000256" key="2">
    <source>
        <dbReference type="ARBA" id="ARBA00005992"/>
    </source>
</evidence>
<dbReference type="PROSITE" id="PS52029">
    <property type="entry name" value="LD_TPASE"/>
    <property type="match status" value="1"/>
</dbReference>
<comment type="pathway">
    <text evidence="1 9">Cell wall biogenesis; peptidoglycan biosynthesis.</text>
</comment>
<feature type="chain" id="PRO_5046986485" evidence="10">
    <location>
        <begin position="24"/>
        <end position="375"/>
    </location>
</feature>
<evidence type="ECO:0000256" key="9">
    <source>
        <dbReference type="PROSITE-ProRule" id="PRU01373"/>
    </source>
</evidence>
<evidence type="ECO:0000259" key="11">
    <source>
        <dbReference type="PROSITE" id="PS52029"/>
    </source>
</evidence>
<dbReference type="Proteomes" id="UP001464387">
    <property type="component" value="Unassembled WGS sequence"/>
</dbReference>
<keyword evidence="13" id="KW-1185">Reference proteome</keyword>